<dbReference type="CDD" id="cd00519">
    <property type="entry name" value="Lipase_3"/>
    <property type="match status" value="1"/>
</dbReference>
<dbReference type="InterPro" id="IPR051299">
    <property type="entry name" value="AB_hydrolase_lip/est"/>
</dbReference>
<evidence type="ECO:0000256" key="2">
    <source>
        <dbReference type="ARBA" id="ARBA00022801"/>
    </source>
</evidence>
<sequence>MRFTLSVVALVLPLSVLAVPTDVFPAPESVIEDAKQLKVASVTPLSAAEVESYTPYSRFSDAAYCPPETRNTWQCKTCQDASVKDFQVYKYGGDGGVVQYWYVGWWPSQNSVVVGRQGTDTDRIEAILTDAAFLPVGLSSSQFPGRPLLATAHVGFLASHTRSAADILSAVKDVLAQNNATKIVVTGQSLGGALAILDGLYLQLQLGSAVKVSIRTLGGPRVGNDIFADFVNAKASFGYISIYSGYSNGIQVSDVVRITLKRDIVPVLPPLLLGFKHTTGEKHLNTDDAWNNCAGQDNLSPNCSAGEVLTEGIKLSDHLGPYPGGVTMGQTGC</sequence>
<protein>
    <recommendedName>
        <fullName evidence="4">Fungal lipase-type domain-containing protein</fullName>
    </recommendedName>
</protein>
<dbReference type="InterPro" id="IPR002921">
    <property type="entry name" value="Fungal_lipase-type"/>
</dbReference>
<dbReference type="Gene3D" id="3.40.50.1820">
    <property type="entry name" value="alpha/beta hydrolase"/>
    <property type="match status" value="1"/>
</dbReference>
<dbReference type="EMBL" id="CAJMWY010000637">
    <property type="protein sequence ID" value="CAE6441770.1"/>
    <property type="molecule type" value="Genomic_DNA"/>
</dbReference>
<dbReference type="PANTHER" id="PTHR46640:SF1">
    <property type="entry name" value="FUNGAL LIPASE-LIKE DOMAIN-CONTAINING PROTEIN-RELATED"/>
    <property type="match status" value="1"/>
</dbReference>
<feature type="signal peptide" evidence="3">
    <location>
        <begin position="1"/>
        <end position="18"/>
    </location>
</feature>
<comment type="caution">
    <text evidence="5">The sequence shown here is derived from an EMBL/GenBank/DDBJ whole genome shotgun (WGS) entry which is preliminary data.</text>
</comment>
<evidence type="ECO:0000259" key="4">
    <source>
        <dbReference type="Pfam" id="PF01764"/>
    </source>
</evidence>
<dbReference type="SUPFAM" id="SSF53474">
    <property type="entry name" value="alpha/beta-Hydrolases"/>
    <property type="match status" value="1"/>
</dbReference>
<dbReference type="InterPro" id="IPR029058">
    <property type="entry name" value="AB_hydrolase_fold"/>
</dbReference>
<feature type="chain" id="PRO_5034377713" description="Fungal lipase-type domain-containing protein" evidence="3">
    <location>
        <begin position="19"/>
        <end position="333"/>
    </location>
</feature>
<gene>
    <name evidence="5" type="ORF">RDB_LOCUS41573</name>
</gene>
<dbReference type="PANTHER" id="PTHR46640">
    <property type="entry name" value="TRIACYLGLYCEROL LIPASE, PUTATIVE (AFU_ORTHOLOGUE AFUA_6G06510)-RELATED"/>
    <property type="match status" value="1"/>
</dbReference>
<proteinExistence type="predicted"/>
<dbReference type="Proteomes" id="UP000663861">
    <property type="component" value="Unassembled WGS sequence"/>
</dbReference>
<evidence type="ECO:0000313" key="6">
    <source>
        <dbReference type="Proteomes" id="UP000663861"/>
    </source>
</evidence>
<evidence type="ECO:0000256" key="1">
    <source>
        <dbReference type="ARBA" id="ARBA00022729"/>
    </source>
</evidence>
<dbReference type="GO" id="GO:0016787">
    <property type="term" value="F:hydrolase activity"/>
    <property type="evidence" value="ECO:0007669"/>
    <property type="project" value="UniProtKB-KW"/>
</dbReference>
<dbReference type="Pfam" id="PF01764">
    <property type="entry name" value="Lipase_3"/>
    <property type="match status" value="1"/>
</dbReference>
<feature type="domain" description="Fungal lipase-type" evidence="4">
    <location>
        <begin position="118"/>
        <end position="271"/>
    </location>
</feature>
<keyword evidence="1 3" id="KW-0732">Signal</keyword>
<reference evidence="5" key="1">
    <citation type="submission" date="2021-01" db="EMBL/GenBank/DDBJ databases">
        <authorList>
            <person name="Kaushik A."/>
        </authorList>
    </citation>
    <scope>NUCLEOTIDE SEQUENCE</scope>
    <source>
        <strain evidence="5">AG4-RS23</strain>
    </source>
</reference>
<dbReference type="AlphaFoldDB" id="A0A8H3GA90"/>
<accession>A0A8H3GA90</accession>
<organism evidence="5 6">
    <name type="scientific">Rhizoctonia solani</name>
    <dbReference type="NCBI Taxonomy" id="456999"/>
    <lineage>
        <taxon>Eukaryota</taxon>
        <taxon>Fungi</taxon>
        <taxon>Dikarya</taxon>
        <taxon>Basidiomycota</taxon>
        <taxon>Agaricomycotina</taxon>
        <taxon>Agaricomycetes</taxon>
        <taxon>Cantharellales</taxon>
        <taxon>Ceratobasidiaceae</taxon>
        <taxon>Rhizoctonia</taxon>
    </lineage>
</organism>
<dbReference type="GO" id="GO:0006629">
    <property type="term" value="P:lipid metabolic process"/>
    <property type="evidence" value="ECO:0007669"/>
    <property type="project" value="InterPro"/>
</dbReference>
<evidence type="ECO:0000313" key="5">
    <source>
        <dbReference type="EMBL" id="CAE6441770.1"/>
    </source>
</evidence>
<keyword evidence="2" id="KW-0378">Hydrolase</keyword>
<evidence type="ECO:0000256" key="3">
    <source>
        <dbReference type="SAM" id="SignalP"/>
    </source>
</evidence>
<name>A0A8H3GA90_9AGAM</name>